<organism evidence="2 3">
    <name type="scientific">Paraburkholderia humisilvae</name>
    <dbReference type="NCBI Taxonomy" id="627669"/>
    <lineage>
        <taxon>Bacteria</taxon>
        <taxon>Pseudomonadati</taxon>
        <taxon>Pseudomonadota</taxon>
        <taxon>Betaproteobacteria</taxon>
        <taxon>Burkholderiales</taxon>
        <taxon>Burkholderiaceae</taxon>
        <taxon>Paraburkholderia</taxon>
    </lineage>
</organism>
<dbReference type="Proteomes" id="UP000494363">
    <property type="component" value="Unassembled WGS sequence"/>
</dbReference>
<feature type="region of interest" description="Disordered" evidence="1">
    <location>
        <begin position="15"/>
        <end position="55"/>
    </location>
</feature>
<sequence length="118" mass="13296">MLECEQLREGLAQARREIARRPRPRRDVGGGGGGRRDAASAVLVRPLPADEAESDDRRLAVTMTGREFFSLQRLAAHYGLPRRAVLERLVWWADHSVVQSFGEDDAAFNRYLHRGNGK</sequence>
<feature type="compositionally biased region" description="Basic and acidic residues" evidence="1">
    <location>
        <begin position="15"/>
        <end position="38"/>
    </location>
</feature>
<protein>
    <submittedName>
        <fullName evidence="2">Uncharacterized protein</fullName>
    </submittedName>
</protein>
<proteinExistence type="predicted"/>
<dbReference type="AlphaFoldDB" id="A0A6J5F7Y8"/>
<reference evidence="2 3" key="1">
    <citation type="submission" date="2020-04" db="EMBL/GenBank/DDBJ databases">
        <authorList>
            <person name="De Canck E."/>
        </authorList>
    </citation>
    <scope>NUCLEOTIDE SEQUENCE [LARGE SCALE GENOMIC DNA]</scope>
    <source>
        <strain evidence="2 3">LMG 29542</strain>
    </source>
</reference>
<evidence type="ECO:0000313" key="2">
    <source>
        <dbReference type="EMBL" id="CAB3774929.1"/>
    </source>
</evidence>
<gene>
    <name evidence="2" type="ORF">LMG29542_08311</name>
</gene>
<dbReference type="RefSeq" id="WP_246356355.1">
    <property type="nucleotide sequence ID" value="NZ_CADIKH010000205.1"/>
</dbReference>
<accession>A0A6J5F7Y8</accession>
<evidence type="ECO:0000313" key="3">
    <source>
        <dbReference type="Proteomes" id="UP000494363"/>
    </source>
</evidence>
<dbReference type="EMBL" id="CADIKH010000205">
    <property type="protein sequence ID" value="CAB3774929.1"/>
    <property type="molecule type" value="Genomic_DNA"/>
</dbReference>
<keyword evidence="3" id="KW-1185">Reference proteome</keyword>
<name>A0A6J5F7Y8_9BURK</name>
<evidence type="ECO:0000256" key="1">
    <source>
        <dbReference type="SAM" id="MobiDB-lite"/>
    </source>
</evidence>